<dbReference type="InterPro" id="IPR009057">
    <property type="entry name" value="Homeodomain-like_sf"/>
</dbReference>
<proteinExistence type="predicted"/>
<dbReference type="PANTHER" id="PTHR30328">
    <property type="entry name" value="TRANSCRIPTIONAL REPRESSOR"/>
    <property type="match status" value="1"/>
</dbReference>
<keyword evidence="5" id="KW-1185">Reference proteome</keyword>
<evidence type="ECO:0000259" key="3">
    <source>
        <dbReference type="PROSITE" id="PS50977"/>
    </source>
</evidence>
<evidence type="ECO:0000256" key="1">
    <source>
        <dbReference type="ARBA" id="ARBA00023125"/>
    </source>
</evidence>
<keyword evidence="1 2" id="KW-0238">DNA-binding</keyword>
<dbReference type="PRINTS" id="PR00455">
    <property type="entry name" value="HTHTETR"/>
</dbReference>
<dbReference type="SUPFAM" id="SSF46689">
    <property type="entry name" value="Homeodomain-like"/>
    <property type="match status" value="1"/>
</dbReference>
<evidence type="ECO:0000313" key="4">
    <source>
        <dbReference type="EMBL" id="MBF0753563.1"/>
    </source>
</evidence>
<organism evidence="4 5">
    <name type="scientific">Jeotgalicoccus nanhaiensis</name>
    <dbReference type="NCBI Taxonomy" id="568603"/>
    <lineage>
        <taxon>Bacteria</taxon>
        <taxon>Bacillati</taxon>
        <taxon>Bacillota</taxon>
        <taxon>Bacilli</taxon>
        <taxon>Bacillales</taxon>
        <taxon>Staphylococcaceae</taxon>
        <taxon>Jeotgalicoccus</taxon>
    </lineage>
</organism>
<dbReference type="Gene3D" id="1.10.357.10">
    <property type="entry name" value="Tetracycline Repressor, domain 2"/>
    <property type="match status" value="1"/>
</dbReference>
<dbReference type="Proteomes" id="UP000647980">
    <property type="component" value="Unassembled WGS sequence"/>
</dbReference>
<comment type="caution">
    <text evidence="4">The sequence shown here is derived from an EMBL/GenBank/DDBJ whole genome shotgun (WGS) entry which is preliminary data.</text>
</comment>
<feature type="DNA-binding region" description="H-T-H motif" evidence="2">
    <location>
        <begin position="24"/>
        <end position="43"/>
    </location>
</feature>
<sequence length="198" mass="23012">MNTKQRIVNAAIKNIASYGYDGATMKKIADDSEIKTASIYYFFNNKQALMLSVLDKVLQNHFSAMVDAYESSNNLSPLEIMQVMLERIAEHHFENSSERKVYLELLESSDETIKTEVVSYLERYNSWLYENLMNELNTLYVSEDGTELKQVLDYFLLIGNGVFWATNLYSYEEMKSEVINAKSLMYYAYNAVLINREE</sequence>
<gene>
    <name evidence="4" type="ORF">IR135_04720</name>
</gene>
<dbReference type="EMBL" id="JADGLW010000003">
    <property type="protein sequence ID" value="MBF0753563.1"/>
    <property type="molecule type" value="Genomic_DNA"/>
</dbReference>
<evidence type="ECO:0000313" key="5">
    <source>
        <dbReference type="Proteomes" id="UP000647980"/>
    </source>
</evidence>
<dbReference type="InterPro" id="IPR050109">
    <property type="entry name" value="HTH-type_TetR-like_transc_reg"/>
</dbReference>
<dbReference type="PANTHER" id="PTHR30328:SF54">
    <property type="entry name" value="HTH-TYPE TRANSCRIPTIONAL REPRESSOR SCO4008"/>
    <property type="match status" value="1"/>
</dbReference>
<dbReference type="InterPro" id="IPR001647">
    <property type="entry name" value="HTH_TetR"/>
</dbReference>
<dbReference type="Pfam" id="PF00440">
    <property type="entry name" value="TetR_N"/>
    <property type="match status" value="1"/>
</dbReference>
<dbReference type="PROSITE" id="PS50977">
    <property type="entry name" value="HTH_TETR_2"/>
    <property type="match status" value="1"/>
</dbReference>
<evidence type="ECO:0000256" key="2">
    <source>
        <dbReference type="PROSITE-ProRule" id="PRU00335"/>
    </source>
</evidence>
<dbReference type="RefSeq" id="WP_167753363.1">
    <property type="nucleotide sequence ID" value="NZ_JADGLW010000003.1"/>
</dbReference>
<protein>
    <submittedName>
        <fullName evidence="4">TetR/AcrR family transcriptional regulator</fullName>
    </submittedName>
</protein>
<accession>A0ABR9XYA1</accession>
<reference evidence="4 5" key="1">
    <citation type="submission" date="2020-10" db="EMBL/GenBank/DDBJ databases">
        <title>Mouse Oral microbiota.</title>
        <authorList>
            <person name="Joseph S."/>
            <person name="Aduse-Opoku J."/>
        </authorList>
    </citation>
    <scope>NUCLEOTIDE SEQUENCE [LARGE SCALE GENOMIC DNA]</scope>
    <source>
        <strain evidence="4 5">19428wE5_W307</strain>
    </source>
</reference>
<feature type="domain" description="HTH tetR-type" evidence="3">
    <location>
        <begin position="1"/>
        <end position="61"/>
    </location>
</feature>
<name>A0ABR9XYA1_9STAP</name>